<dbReference type="InterPro" id="IPR011042">
    <property type="entry name" value="6-blade_b-propeller_TolB-like"/>
</dbReference>
<keyword evidence="1" id="KW-0378">Hydrolase</keyword>
<evidence type="ECO:0000313" key="5">
    <source>
        <dbReference type="Proteomes" id="UP000620075"/>
    </source>
</evidence>
<dbReference type="AlphaFoldDB" id="A0A934KGS5"/>
<keyword evidence="2" id="KW-0720">Serine protease</keyword>
<evidence type="ECO:0000256" key="2">
    <source>
        <dbReference type="ARBA" id="ARBA00022825"/>
    </source>
</evidence>
<dbReference type="GO" id="GO:0004252">
    <property type="term" value="F:serine-type endopeptidase activity"/>
    <property type="evidence" value="ECO:0007669"/>
    <property type="project" value="TreeGrafter"/>
</dbReference>
<dbReference type="Gene3D" id="2.120.10.30">
    <property type="entry name" value="TolB, C-terminal domain"/>
    <property type="match status" value="2"/>
</dbReference>
<dbReference type="InterPro" id="IPR011659">
    <property type="entry name" value="WD40"/>
</dbReference>
<dbReference type="Proteomes" id="UP000620075">
    <property type="component" value="Unassembled WGS sequence"/>
</dbReference>
<comment type="caution">
    <text evidence="4">The sequence shown here is derived from an EMBL/GenBank/DDBJ whole genome shotgun (WGS) entry which is preliminary data.</text>
</comment>
<dbReference type="SUPFAM" id="SSF82171">
    <property type="entry name" value="DPP6 N-terminal domain-like"/>
    <property type="match status" value="1"/>
</dbReference>
<keyword evidence="2" id="KW-0645">Protease</keyword>
<reference evidence="4 5" key="1">
    <citation type="submission" date="2020-10" db="EMBL/GenBank/DDBJ databases">
        <title>Ca. Dormibacterota MAGs.</title>
        <authorList>
            <person name="Montgomery K."/>
        </authorList>
    </citation>
    <scope>NUCLEOTIDE SEQUENCE [LARGE SCALE GENOMIC DNA]</scope>
    <source>
        <strain evidence="4">SC8811_S16_3</strain>
    </source>
</reference>
<sequence length="653" mass="72525">MTAQPWSPHELVYGLSAALEPQVSPDGFRIVYALGRADTAGAPPVAQLWVCGIDGSGGEPLTDADHRDLFPRWSPDGGQVAFVSDRVTERGLFTVSPGEAPVEVTHHRHPIEAPAWSQDGSRIAYVSLFDPADPEEAGPPEGTAPAVRVTRRLDYKEDVRGYLGDLRRQIFVVDAQGGRRRMVTSESVDHDFPRWSPDGRHLAFQTTERVGSHSWIEVLDVEASTVERVDLGDLAVLNLHAWSPSGSRLIMVGGMRMTGQPELYVYDFGSDRPRQVTDDLQVLPDAGYPSARPPSVPVWLDEKTVLLHAARAGAGGLYEVTVESGEVSPVTDWKAHHVGLSVDRSLRYLAQMHSDFERAGDVVVFDRERATTSMVTSHNAAAFEGRAATHWERLSVDREGFPIEAWLLFPPDFRSDRRYPVVLDIHGGPQGHYGYQFNQVQQCLASNGFLVLLVNPRGSTSYGRAFTEAVVHDWGGEDYWDLMAMLDLVVERPYVDPERLGAFGYSYGGYMTSWILGHTDRFHAVVCGAPCFNLVSMFGTSDISPFWGPLQWGARPYEDPEWYRTHSPSTYAHKARTPTLIVHGESDDRCPIGQGEEMFTALSQAGCEVQFARYPGASHLFPNIGFPGHREDFLQRILGWFDTHLGRGPRDLD</sequence>
<dbReference type="SUPFAM" id="SSF53474">
    <property type="entry name" value="alpha/beta-Hydrolases"/>
    <property type="match status" value="1"/>
</dbReference>
<dbReference type="PANTHER" id="PTHR42776:SF27">
    <property type="entry name" value="DIPEPTIDYL PEPTIDASE FAMILY MEMBER 6"/>
    <property type="match status" value="1"/>
</dbReference>
<gene>
    <name evidence="4" type="ORF">JF888_08510</name>
</gene>
<dbReference type="EMBL" id="JAEKNQ010000033">
    <property type="protein sequence ID" value="MBJ7603211.1"/>
    <property type="molecule type" value="Genomic_DNA"/>
</dbReference>
<proteinExistence type="predicted"/>
<dbReference type="InterPro" id="IPR001375">
    <property type="entry name" value="Peptidase_S9_cat"/>
</dbReference>
<dbReference type="RefSeq" id="WP_338178857.1">
    <property type="nucleotide sequence ID" value="NZ_JAEKNQ010000033.1"/>
</dbReference>
<evidence type="ECO:0000256" key="1">
    <source>
        <dbReference type="ARBA" id="ARBA00022801"/>
    </source>
</evidence>
<dbReference type="Pfam" id="PF00326">
    <property type="entry name" value="Peptidase_S9"/>
    <property type="match status" value="1"/>
</dbReference>
<feature type="domain" description="Peptidase S9 prolyl oligopeptidase catalytic" evidence="3">
    <location>
        <begin position="436"/>
        <end position="646"/>
    </location>
</feature>
<dbReference type="PANTHER" id="PTHR42776">
    <property type="entry name" value="SERINE PEPTIDASE S9 FAMILY MEMBER"/>
    <property type="match status" value="1"/>
</dbReference>
<organism evidence="4 5">
    <name type="scientific">Candidatus Dormiibacter inghamiae</name>
    <dbReference type="NCBI Taxonomy" id="3127013"/>
    <lineage>
        <taxon>Bacteria</taxon>
        <taxon>Bacillati</taxon>
        <taxon>Candidatus Dormiibacterota</taxon>
        <taxon>Candidatus Dormibacteria</taxon>
        <taxon>Candidatus Dormibacterales</taxon>
        <taxon>Candidatus Dormibacteraceae</taxon>
        <taxon>Candidatus Dormiibacter</taxon>
    </lineage>
</organism>
<dbReference type="GO" id="GO:0006508">
    <property type="term" value="P:proteolysis"/>
    <property type="evidence" value="ECO:0007669"/>
    <property type="project" value="InterPro"/>
</dbReference>
<dbReference type="Pfam" id="PF07676">
    <property type="entry name" value="PD40"/>
    <property type="match status" value="3"/>
</dbReference>
<evidence type="ECO:0000313" key="4">
    <source>
        <dbReference type="EMBL" id="MBJ7603211.1"/>
    </source>
</evidence>
<accession>A0A934KGS5</accession>
<dbReference type="Gene3D" id="3.40.50.1820">
    <property type="entry name" value="alpha/beta hydrolase"/>
    <property type="match status" value="1"/>
</dbReference>
<protein>
    <submittedName>
        <fullName evidence="4">S9 family peptidase</fullName>
    </submittedName>
</protein>
<evidence type="ECO:0000259" key="3">
    <source>
        <dbReference type="Pfam" id="PF00326"/>
    </source>
</evidence>
<name>A0A934KGS5_9BACT</name>
<dbReference type="InterPro" id="IPR029058">
    <property type="entry name" value="AB_hydrolase_fold"/>
</dbReference>